<feature type="region of interest" description="Disordered" evidence="1">
    <location>
        <begin position="181"/>
        <end position="206"/>
    </location>
</feature>
<organism evidence="2 3">
    <name type="scientific">Dryococelus australis</name>
    <dbReference type="NCBI Taxonomy" id="614101"/>
    <lineage>
        <taxon>Eukaryota</taxon>
        <taxon>Metazoa</taxon>
        <taxon>Ecdysozoa</taxon>
        <taxon>Arthropoda</taxon>
        <taxon>Hexapoda</taxon>
        <taxon>Insecta</taxon>
        <taxon>Pterygota</taxon>
        <taxon>Neoptera</taxon>
        <taxon>Polyneoptera</taxon>
        <taxon>Phasmatodea</taxon>
        <taxon>Verophasmatodea</taxon>
        <taxon>Anareolatae</taxon>
        <taxon>Phasmatidae</taxon>
        <taxon>Eurycanthinae</taxon>
        <taxon>Dryococelus</taxon>
    </lineage>
</organism>
<accession>A0ABQ9IM46</accession>
<evidence type="ECO:0000256" key="1">
    <source>
        <dbReference type="SAM" id="MobiDB-lite"/>
    </source>
</evidence>
<proteinExistence type="predicted"/>
<sequence length="392" mass="43387">MNNVDFVLNNAAPRQATTMLPNWSLRKKDSSTACSLMPMSILTIGGNSIAELAPATTIKGQWSRSRTKVLSPYQSVCPDPASRIRISRVRLPFPWITNSPLLLWEKGRWSVEKVTRVTLLSGISVKQIYCGQPRVANSVVMLSRLSANRQAALIRAITQGFRGSPRKPANQRHRPARFPHVKIRSDPAGDSTRIASAGGEQSNRSATCSLYREQPISVTFYHTIPLTPAIGDEGQHPSAHTPGRYSITCVCFDYPEENGWSTPSSVVKLWVDVHNENDEVIITHLMGYEQDDKDNYILGHHSADWLAKKAFSRPAVSGVVCTNRTIASSNTNTNRTGVNAAVDIASVPRRRYNYERPLLQRLVADYWLVLGSPPLFTFYTPSPSPPSPAHAS</sequence>
<dbReference type="Proteomes" id="UP001159363">
    <property type="component" value="Chromosome 1"/>
</dbReference>
<comment type="caution">
    <text evidence="2">The sequence shown here is derived from an EMBL/GenBank/DDBJ whole genome shotgun (WGS) entry which is preliminary data.</text>
</comment>
<dbReference type="EMBL" id="JARBHB010000001">
    <property type="protein sequence ID" value="KAJ8897783.1"/>
    <property type="molecule type" value="Genomic_DNA"/>
</dbReference>
<name>A0ABQ9IM46_9NEOP</name>
<keyword evidence="3" id="KW-1185">Reference proteome</keyword>
<reference evidence="2 3" key="1">
    <citation type="submission" date="2023-02" db="EMBL/GenBank/DDBJ databases">
        <title>LHISI_Scaffold_Assembly.</title>
        <authorList>
            <person name="Stuart O.P."/>
            <person name="Cleave R."/>
            <person name="Magrath M.J.L."/>
            <person name="Mikheyev A.S."/>
        </authorList>
    </citation>
    <scope>NUCLEOTIDE SEQUENCE [LARGE SCALE GENOMIC DNA]</scope>
    <source>
        <strain evidence="2">Daus_M_001</strain>
        <tissue evidence="2">Leg muscle</tissue>
    </source>
</reference>
<evidence type="ECO:0000313" key="2">
    <source>
        <dbReference type="EMBL" id="KAJ8897783.1"/>
    </source>
</evidence>
<protein>
    <submittedName>
        <fullName evidence="2">Uncharacterized protein</fullName>
    </submittedName>
</protein>
<evidence type="ECO:0000313" key="3">
    <source>
        <dbReference type="Proteomes" id="UP001159363"/>
    </source>
</evidence>
<gene>
    <name evidence="2" type="ORF">PR048_003133</name>
</gene>